<evidence type="ECO:0000313" key="2">
    <source>
        <dbReference type="EMBL" id="KAA6366054.1"/>
    </source>
</evidence>
<dbReference type="Gene3D" id="3.30.70.270">
    <property type="match status" value="1"/>
</dbReference>
<dbReference type="EMBL" id="SNRW01019786">
    <property type="protein sequence ID" value="KAA6366054.1"/>
    <property type="molecule type" value="Genomic_DNA"/>
</dbReference>
<evidence type="ECO:0000313" key="3">
    <source>
        <dbReference type="Proteomes" id="UP000324800"/>
    </source>
</evidence>
<gene>
    <name evidence="2" type="ORF">EZS28_038420</name>
</gene>
<dbReference type="InterPro" id="IPR000477">
    <property type="entry name" value="RT_dom"/>
</dbReference>
<dbReference type="InterPro" id="IPR043502">
    <property type="entry name" value="DNA/RNA_pol_sf"/>
</dbReference>
<protein>
    <recommendedName>
        <fullName evidence="1">Reverse transcriptase domain-containing protein</fullName>
    </recommendedName>
</protein>
<dbReference type="Pfam" id="PF00078">
    <property type="entry name" value="RVT_1"/>
    <property type="match status" value="1"/>
</dbReference>
<organism evidence="2 3">
    <name type="scientific">Streblomastix strix</name>
    <dbReference type="NCBI Taxonomy" id="222440"/>
    <lineage>
        <taxon>Eukaryota</taxon>
        <taxon>Metamonada</taxon>
        <taxon>Preaxostyla</taxon>
        <taxon>Oxymonadida</taxon>
        <taxon>Streblomastigidae</taxon>
        <taxon>Streblomastix</taxon>
    </lineage>
</organism>
<dbReference type="Gene3D" id="3.10.10.10">
    <property type="entry name" value="HIV Type 1 Reverse Transcriptase, subunit A, domain 1"/>
    <property type="match status" value="1"/>
</dbReference>
<name>A0A5J4U702_9EUKA</name>
<reference evidence="2 3" key="1">
    <citation type="submission" date="2019-03" db="EMBL/GenBank/DDBJ databases">
        <title>Single cell metagenomics reveals metabolic interactions within the superorganism composed of flagellate Streblomastix strix and complex community of Bacteroidetes bacteria on its surface.</title>
        <authorList>
            <person name="Treitli S.C."/>
            <person name="Kolisko M."/>
            <person name="Husnik F."/>
            <person name="Keeling P."/>
            <person name="Hampl V."/>
        </authorList>
    </citation>
    <scope>NUCLEOTIDE SEQUENCE [LARGE SCALE GENOMIC DNA]</scope>
    <source>
        <strain evidence="2">ST1C</strain>
    </source>
</reference>
<sequence length="107" mass="12345">MVEPYIPDKETQWNLEKNSRCEQVEQRNREITLQNAWTRGSTISSELTGLCTFLDLKSAFHHIIVSPDSISYLAFNFNNNNYANKAMPFGTKHSPIFFAEAIESMLR</sequence>
<dbReference type="InterPro" id="IPR043128">
    <property type="entry name" value="Rev_trsase/Diguanyl_cyclase"/>
</dbReference>
<comment type="caution">
    <text evidence="2">The sequence shown here is derived from an EMBL/GenBank/DDBJ whole genome shotgun (WGS) entry which is preliminary data.</text>
</comment>
<dbReference type="SUPFAM" id="SSF56672">
    <property type="entry name" value="DNA/RNA polymerases"/>
    <property type="match status" value="1"/>
</dbReference>
<proteinExistence type="predicted"/>
<dbReference type="Proteomes" id="UP000324800">
    <property type="component" value="Unassembled WGS sequence"/>
</dbReference>
<dbReference type="AlphaFoldDB" id="A0A5J4U702"/>
<feature type="domain" description="Reverse transcriptase" evidence="1">
    <location>
        <begin position="46"/>
        <end position="107"/>
    </location>
</feature>
<evidence type="ECO:0000259" key="1">
    <source>
        <dbReference type="Pfam" id="PF00078"/>
    </source>
</evidence>
<accession>A0A5J4U702</accession>